<feature type="transmembrane region" description="Helical" evidence="1">
    <location>
        <begin position="170"/>
        <end position="197"/>
    </location>
</feature>
<feature type="transmembrane region" description="Helical" evidence="1">
    <location>
        <begin position="76"/>
        <end position="98"/>
    </location>
</feature>
<protein>
    <recommendedName>
        <fullName evidence="4">YIP1 family protein</fullName>
    </recommendedName>
</protein>
<accession>A0ABR7G1Q0</accession>
<keyword evidence="1" id="KW-1133">Transmembrane helix</keyword>
<dbReference type="Proteomes" id="UP000628463">
    <property type="component" value="Unassembled WGS sequence"/>
</dbReference>
<evidence type="ECO:0008006" key="4">
    <source>
        <dbReference type="Google" id="ProtNLM"/>
    </source>
</evidence>
<gene>
    <name evidence="2" type="ORF">H8S01_10340</name>
</gene>
<feature type="transmembrane region" description="Helical" evidence="1">
    <location>
        <begin position="133"/>
        <end position="158"/>
    </location>
</feature>
<dbReference type="EMBL" id="JACOPD010000007">
    <property type="protein sequence ID" value="MBC5681357.1"/>
    <property type="molecule type" value="Genomic_DNA"/>
</dbReference>
<evidence type="ECO:0000256" key="1">
    <source>
        <dbReference type="SAM" id="Phobius"/>
    </source>
</evidence>
<dbReference type="RefSeq" id="WP_021866501.1">
    <property type="nucleotide sequence ID" value="NZ_JACOPD010000007.1"/>
</dbReference>
<evidence type="ECO:0000313" key="3">
    <source>
        <dbReference type="Proteomes" id="UP000628463"/>
    </source>
</evidence>
<organism evidence="2 3">
    <name type="scientific">Lachnospira hominis</name>
    <name type="common">ex Liu et al. 2021</name>
    <dbReference type="NCBI Taxonomy" id="2763051"/>
    <lineage>
        <taxon>Bacteria</taxon>
        <taxon>Bacillati</taxon>
        <taxon>Bacillota</taxon>
        <taxon>Clostridia</taxon>
        <taxon>Lachnospirales</taxon>
        <taxon>Lachnospiraceae</taxon>
        <taxon>Lachnospira</taxon>
    </lineage>
</organism>
<proteinExistence type="predicted"/>
<feature type="transmembrane region" description="Helical" evidence="1">
    <location>
        <begin position="233"/>
        <end position="253"/>
    </location>
</feature>
<keyword evidence="3" id="KW-1185">Reference proteome</keyword>
<evidence type="ECO:0000313" key="2">
    <source>
        <dbReference type="EMBL" id="MBC5681357.1"/>
    </source>
</evidence>
<reference evidence="2 3" key="1">
    <citation type="submission" date="2020-08" db="EMBL/GenBank/DDBJ databases">
        <title>Genome public.</title>
        <authorList>
            <person name="Liu C."/>
            <person name="Sun Q."/>
        </authorList>
    </citation>
    <scope>NUCLEOTIDE SEQUENCE [LARGE SCALE GENOMIC DNA]</scope>
    <source>
        <strain evidence="2 3">NSJ-43</strain>
    </source>
</reference>
<keyword evidence="1" id="KW-0472">Membrane</keyword>
<sequence>MSFCPKCGRQLSDGEVCNCQAQNTQQVQPDAQTQSTQQAPKQTLPMVKELTDLLSGIFKKPADAVKKYVSNASMEAPAILILVLAFISALGELLRMLYINFTTKSSLKSLADLANLISGKTKAYSAGQIAAGFFTHFVEVIAIAALTAAIIMLIINAFEKDKKVTYKQTLAIASLSILVTIPFTFAGTIIAMIPASFFGYLKSWMISFANGAGLVLTFIGIKEIEKDDNNMPLVYGLAALASAVLSTILGLLFK</sequence>
<keyword evidence="1" id="KW-0812">Transmembrane</keyword>
<comment type="caution">
    <text evidence="2">The sequence shown here is derived from an EMBL/GenBank/DDBJ whole genome shotgun (WGS) entry which is preliminary data.</text>
</comment>
<name>A0ABR7G1Q0_9FIRM</name>
<feature type="transmembrane region" description="Helical" evidence="1">
    <location>
        <begin position="203"/>
        <end position="221"/>
    </location>
</feature>